<keyword evidence="1" id="KW-0547">Nucleotide-binding</keyword>
<evidence type="ECO:0000313" key="2">
    <source>
        <dbReference type="Proteomes" id="UP000325081"/>
    </source>
</evidence>
<evidence type="ECO:0000313" key="1">
    <source>
        <dbReference type="EMBL" id="GER54325.1"/>
    </source>
</evidence>
<name>A0A5A7R9C1_STRAF</name>
<organism evidence="1 2">
    <name type="scientific">Striga asiatica</name>
    <name type="common">Asiatic witchweed</name>
    <name type="synonym">Buchnera asiatica</name>
    <dbReference type="NCBI Taxonomy" id="4170"/>
    <lineage>
        <taxon>Eukaryota</taxon>
        <taxon>Viridiplantae</taxon>
        <taxon>Streptophyta</taxon>
        <taxon>Embryophyta</taxon>
        <taxon>Tracheophyta</taxon>
        <taxon>Spermatophyta</taxon>
        <taxon>Magnoliopsida</taxon>
        <taxon>eudicotyledons</taxon>
        <taxon>Gunneridae</taxon>
        <taxon>Pentapetalae</taxon>
        <taxon>asterids</taxon>
        <taxon>lamiids</taxon>
        <taxon>Lamiales</taxon>
        <taxon>Orobanchaceae</taxon>
        <taxon>Buchnereae</taxon>
        <taxon>Striga</taxon>
    </lineage>
</organism>
<sequence length="186" mass="20895">MLSLVGDLNYTGPMTMELEGKGHRLQVPTRLTNELLPHQQEVVLQLQKRTKTHSSPSAEPSLFFKYLFISMAFKIGPNVESDVLANLKDKTKGKVMFTGKHQPKLSDVIWAQIFNLSKVREGPTRTGKPVEIQTVSESPISADDSCLHDFFGRPLVSTHVYGHLGRYSLSSRSNIDEIICFFYQVG</sequence>
<dbReference type="Proteomes" id="UP000325081">
    <property type="component" value="Unassembled WGS sequence"/>
</dbReference>
<protein>
    <submittedName>
        <fullName evidence="1">Holliday junction ATP-dependent DNA helicaseRuvA</fullName>
    </submittedName>
</protein>
<dbReference type="GO" id="GO:0004386">
    <property type="term" value="F:helicase activity"/>
    <property type="evidence" value="ECO:0007669"/>
    <property type="project" value="UniProtKB-KW"/>
</dbReference>
<keyword evidence="1" id="KW-0378">Hydrolase</keyword>
<proteinExistence type="predicted"/>
<keyword evidence="2" id="KW-1185">Reference proteome</keyword>
<dbReference type="EMBL" id="BKCP01011070">
    <property type="protein sequence ID" value="GER54325.1"/>
    <property type="molecule type" value="Genomic_DNA"/>
</dbReference>
<accession>A0A5A7R9C1</accession>
<comment type="caution">
    <text evidence="1">The sequence shown here is derived from an EMBL/GenBank/DDBJ whole genome shotgun (WGS) entry which is preliminary data.</text>
</comment>
<reference evidence="2" key="1">
    <citation type="journal article" date="2019" name="Curr. Biol.">
        <title>Genome Sequence of Striga asiatica Provides Insight into the Evolution of Plant Parasitism.</title>
        <authorList>
            <person name="Yoshida S."/>
            <person name="Kim S."/>
            <person name="Wafula E.K."/>
            <person name="Tanskanen J."/>
            <person name="Kim Y.M."/>
            <person name="Honaas L."/>
            <person name="Yang Z."/>
            <person name="Spallek T."/>
            <person name="Conn C.E."/>
            <person name="Ichihashi Y."/>
            <person name="Cheong K."/>
            <person name="Cui S."/>
            <person name="Der J.P."/>
            <person name="Gundlach H."/>
            <person name="Jiao Y."/>
            <person name="Hori C."/>
            <person name="Ishida J.K."/>
            <person name="Kasahara H."/>
            <person name="Kiba T."/>
            <person name="Kim M.S."/>
            <person name="Koo N."/>
            <person name="Laohavisit A."/>
            <person name="Lee Y.H."/>
            <person name="Lumba S."/>
            <person name="McCourt P."/>
            <person name="Mortimer J.C."/>
            <person name="Mutuku J.M."/>
            <person name="Nomura T."/>
            <person name="Sasaki-Sekimoto Y."/>
            <person name="Seto Y."/>
            <person name="Wang Y."/>
            <person name="Wakatake T."/>
            <person name="Sakakibara H."/>
            <person name="Demura T."/>
            <person name="Yamaguchi S."/>
            <person name="Yoneyama K."/>
            <person name="Manabe R.I."/>
            <person name="Nelson D.C."/>
            <person name="Schulman A.H."/>
            <person name="Timko M.P."/>
            <person name="dePamphilis C.W."/>
            <person name="Choi D."/>
            <person name="Shirasu K."/>
        </authorList>
    </citation>
    <scope>NUCLEOTIDE SEQUENCE [LARGE SCALE GENOMIC DNA]</scope>
    <source>
        <strain evidence="2">cv. UVA1</strain>
    </source>
</reference>
<keyword evidence="1" id="KW-0067">ATP-binding</keyword>
<keyword evidence="1" id="KW-0347">Helicase</keyword>
<gene>
    <name evidence="1" type="ORF">STAS_31916</name>
</gene>
<dbReference type="AlphaFoldDB" id="A0A5A7R9C1"/>